<dbReference type="GO" id="GO:0016020">
    <property type="term" value="C:membrane"/>
    <property type="evidence" value="ECO:0007669"/>
    <property type="project" value="TreeGrafter"/>
</dbReference>
<feature type="non-terminal residue" evidence="4">
    <location>
        <position position="1"/>
    </location>
</feature>
<feature type="coiled-coil region" evidence="1">
    <location>
        <begin position="178"/>
        <end position="212"/>
    </location>
</feature>
<dbReference type="GO" id="GO:0005769">
    <property type="term" value="C:early endosome"/>
    <property type="evidence" value="ECO:0007669"/>
    <property type="project" value="TreeGrafter"/>
</dbReference>
<dbReference type="PANTHER" id="PTHR21448:SF0">
    <property type="entry name" value="PROTEIN PHOSPHATASE 1 REGULATORY SUBUNIT 21"/>
    <property type="match status" value="1"/>
</dbReference>
<keyword evidence="5" id="KW-1185">Reference proteome</keyword>
<reference evidence="4 5" key="1">
    <citation type="journal article" date="2018" name="New Phytol.">
        <title>Phylogenomics of Endogonaceae and evolution of mycorrhizas within Mucoromycota.</title>
        <authorList>
            <person name="Chang Y."/>
            <person name="Desiro A."/>
            <person name="Na H."/>
            <person name="Sandor L."/>
            <person name="Lipzen A."/>
            <person name="Clum A."/>
            <person name="Barry K."/>
            <person name="Grigoriev I.V."/>
            <person name="Martin F.M."/>
            <person name="Stajich J.E."/>
            <person name="Smith M.E."/>
            <person name="Bonito G."/>
            <person name="Spatafora J.W."/>
        </authorList>
    </citation>
    <scope>NUCLEOTIDE SEQUENCE [LARGE SCALE GENOMIC DNA]</scope>
    <source>
        <strain evidence="4 5">AD002</strain>
    </source>
</reference>
<keyword evidence="1" id="KW-0175">Coiled coil</keyword>
<organism evidence="4 5">
    <name type="scientific">Jimgerdemannia flammicorona</name>
    <dbReference type="NCBI Taxonomy" id="994334"/>
    <lineage>
        <taxon>Eukaryota</taxon>
        <taxon>Fungi</taxon>
        <taxon>Fungi incertae sedis</taxon>
        <taxon>Mucoromycota</taxon>
        <taxon>Mucoromycotina</taxon>
        <taxon>Endogonomycetes</taxon>
        <taxon>Endogonales</taxon>
        <taxon>Endogonaceae</taxon>
        <taxon>Jimgerdemannia</taxon>
    </lineage>
</organism>
<gene>
    <name evidence="4" type="ORF">BC938DRAFT_475001</name>
</gene>
<accession>A0A433Q185</accession>
<dbReference type="AlphaFoldDB" id="A0A433Q185"/>
<feature type="domain" description="Protein phosphatase 1 regulatory subunit 21 C-terminal" evidence="3">
    <location>
        <begin position="139"/>
        <end position="238"/>
    </location>
</feature>
<evidence type="ECO:0000313" key="4">
    <source>
        <dbReference type="EMBL" id="RUS23526.1"/>
    </source>
</evidence>
<dbReference type="InterPro" id="IPR040024">
    <property type="entry name" value="PPP1R21"/>
</dbReference>
<dbReference type="Pfam" id="PF21636">
    <property type="entry name" value="PPP1R21_C"/>
    <property type="match status" value="1"/>
</dbReference>
<name>A0A433Q185_9FUNG</name>
<dbReference type="PANTHER" id="PTHR21448">
    <property type="entry name" value="SMOOTH MUSCLE MYOSIN HEAVY CHAIN-RELATED"/>
    <property type="match status" value="1"/>
</dbReference>
<evidence type="ECO:0000259" key="3">
    <source>
        <dbReference type="Pfam" id="PF21636"/>
    </source>
</evidence>
<dbReference type="Proteomes" id="UP000274822">
    <property type="component" value="Unassembled WGS sequence"/>
</dbReference>
<proteinExistence type="predicted"/>
<comment type="caution">
    <text evidence="4">The sequence shown here is derived from an EMBL/GenBank/DDBJ whole genome shotgun (WGS) entry which is preliminary data.</text>
</comment>
<feature type="region of interest" description="Disordered" evidence="2">
    <location>
        <begin position="89"/>
        <end position="119"/>
    </location>
</feature>
<sequence>IQQRLNETPTPVSTVSTPVQSFAKPLTKPTVDIGVQSEFAVTEKAAPERREVAVEAVEAAAKKRDMAVEAVEARTETANIATETTAEIEDDVPTYPPGKNVAQVSGGYGEDELDGPEEHMVNGMNKSAEDEIAPTPQKSEIERARELLLTNHYETKIQQLTGKLQLSDSKVVRFHKTMKVMKDKLTATEDEKDTLRKEMEKLQQKIATAEVGTFISSHLEMTESGYQKQLERMTNYIGELQQHRVSA</sequence>
<dbReference type="InterPro" id="IPR049372">
    <property type="entry name" value="PPP1R21_C"/>
</dbReference>
<protein>
    <recommendedName>
        <fullName evidence="3">Protein phosphatase 1 regulatory subunit 21 C-terminal domain-containing protein</fullName>
    </recommendedName>
</protein>
<evidence type="ECO:0000256" key="2">
    <source>
        <dbReference type="SAM" id="MobiDB-lite"/>
    </source>
</evidence>
<evidence type="ECO:0000256" key="1">
    <source>
        <dbReference type="SAM" id="Coils"/>
    </source>
</evidence>
<evidence type="ECO:0000313" key="5">
    <source>
        <dbReference type="Proteomes" id="UP000274822"/>
    </source>
</evidence>
<dbReference type="EMBL" id="RBNJ01019492">
    <property type="protein sequence ID" value="RUS23526.1"/>
    <property type="molecule type" value="Genomic_DNA"/>
</dbReference>